<name>A0A1E7YLY9_9PROT</name>
<evidence type="ECO:0008006" key="4">
    <source>
        <dbReference type="Google" id="ProtNLM"/>
    </source>
</evidence>
<dbReference type="Gene3D" id="3.30.70.120">
    <property type="match status" value="1"/>
</dbReference>
<dbReference type="Pfam" id="PF00543">
    <property type="entry name" value="P-II"/>
    <property type="match status" value="1"/>
</dbReference>
<feature type="modified residue" description="O-UMP-tyrosine" evidence="1">
    <location>
        <position position="53"/>
    </location>
</feature>
<dbReference type="PRINTS" id="PR00340">
    <property type="entry name" value="PIIGLNB"/>
</dbReference>
<dbReference type="InterPro" id="IPR015867">
    <property type="entry name" value="N-reg_PII/ATP_PRibTrfase_C"/>
</dbReference>
<organism evidence="2 3">
    <name type="scientific">Acidithiobacillus caldus</name>
    <dbReference type="NCBI Taxonomy" id="33059"/>
    <lineage>
        <taxon>Bacteria</taxon>
        <taxon>Pseudomonadati</taxon>
        <taxon>Pseudomonadota</taxon>
        <taxon>Acidithiobacillia</taxon>
        <taxon>Acidithiobacillales</taxon>
        <taxon>Acidithiobacillaceae</taxon>
        <taxon>Acidithiobacillus</taxon>
    </lineage>
</organism>
<dbReference type="PANTHER" id="PTHR30115:SF11">
    <property type="entry name" value="NITROGEN REGULATORY PROTEIN P-II HOMOLOG"/>
    <property type="match status" value="1"/>
</dbReference>
<dbReference type="RefSeq" id="WP_070114627.1">
    <property type="nucleotide sequence ID" value="NZ_JAAOMN010000154.1"/>
</dbReference>
<dbReference type="InterPro" id="IPR011322">
    <property type="entry name" value="N-reg_PII-like_a/b"/>
</dbReference>
<dbReference type="SUPFAM" id="SSF54913">
    <property type="entry name" value="GlnB-like"/>
    <property type="match status" value="1"/>
</dbReference>
<dbReference type="PROSITE" id="PS51343">
    <property type="entry name" value="PII_GLNB_DOM"/>
    <property type="match status" value="1"/>
</dbReference>
<dbReference type="Proteomes" id="UP000175616">
    <property type="component" value="Unassembled WGS sequence"/>
</dbReference>
<dbReference type="GO" id="GO:0030234">
    <property type="term" value="F:enzyme regulator activity"/>
    <property type="evidence" value="ECO:0007669"/>
    <property type="project" value="InterPro"/>
</dbReference>
<protein>
    <recommendedName>
        <fullName evidence="4">Nitrogen regulatory protein P-II</fullName>
    </recommendedName>
</protein>
<dbReference type="InterPro" id="IPR002187">
    <property type="entry name" value="N-reg_PII"/>
</dbReference>
<evidence type="ECO:0000313" key="2">
    <source>
        <dbReference type="EMBL" id="OFC34817.1"/>
    </source>
</evidence>
<dbReference type="EMBL" id="LZYE01000237">
    <property type="protein sequence ID" value="OFC34817.1"/>
    <property type="molecule type" value="Genomic_DNA"/>
</dbReference>
<accession>A0A1E7YLY9</accession>
<gene>
    <name evidence="2" type="ORF">BAE27_08950</name>
</gene>
<dbReference type="SMART" id="SM00938">
    <property type="entry name" value="P-II"/>
    <property type="match status" value="1"/>
</dbReference>
<dbReference type="PANTHER" id="PTHR30115">
    <property type="entry name" value="NITROGEN REGULATORY PROTEIN P-II"/>
    <property type="match status" value="1"/>
</dbReference>
<dbReference type="GO" id="GO:0006808">
    <property type="term" value="P:regulation of nitrogen utilization"/>
    <property type="evidence" value="ECO:0007669"/>
    <property type="project" value="InterPro"/>
</dbReference>
<keyword evidence="1" id="KW-0597">Phosphoprotein</keyword>
<reference evidence="2 3" key="1">
    <citation type="submission" date="2016-06" db="EMBL/GenBank/DDBJ databases">
        <title>Gene turnover analysis identifies the evolutionary adaptation of the extremophile Acidithiobacillus caldus.</title>
        <authorList>
            <person name="Zhang X."/>
        </authorList>
    </citation>
    <scope>NUCLEOTIDE SEQUENCE [LARGE SCALE GENOMIC DNA]</scope>
    <source>
        <strain evidence="2 3">DX</strain>
    </source>
</reference>
<evidence type="ECO:0000313" key="3">
    <source>
        <dbReference type="Proteomes" id="UP000175616"/>
    </source>
</evidence>
<dbReference type="GO" id="GO:0005524">
    <property type="term" value="F:ATP binding"/>
    <property type="evidence" value="ECO:0007669"/>
    <property type="project" value="TreeGrafter"/>
</dbReference>
<dbReference type="GO" id="GO:0005829">
    <property type="term" value="C:cytosol"/>
    <property type="evidence" value="ECO:0007669"/>
    <property type="project" value="TreeGrafter"/>
</dbReference>
<comment type="caution">
    <text evidence="2">The sequence shown here is derived from an EMBL/GenBank/DDBJ whole genome shotgun (WGS) entry which is preliminary data.</text>
</comment>
<evidence type="ECO:0000256" key="1">
    <source>
        <dbReference type="PIRSR" id="PIRSR602187-50"/>
    </source>
</evidence>
<sequence length="133" mass="14302">MAYQQLTVVLRMYRLDPLCDALVELGVSGITLSDVEGVGRQQGFSTLPSGVWYQSKSHPKVRLDVVMPQTLVPQAIAVVLTHARTGIEGDGKLWISPMVRAPIVVRTIGSDAEACPIAGAIDPSRDFSGRRGS</sequence>
<dbReference type="AlphaFoldDB" id="A0A1E7YLY9"/>
<proteinExistence type="predicted"/>